<dbReference type="Proteomes" id="UP000748025">
    <property type="component" value="Unassembled WGS sequence"/>
</dbReference>
<comment type="cofactor">
    <cofactor evidence="1">
        <name>Mn(2+)</name>
        <dbReference type="ChEBI" id="CHEBI:29035"/>
    </cofactor>
</comment>
<evidence type="ECO:0000256" key="9">
    <source>
        <dbReference type="ARBA" id="ARBA00023204"/>
    </source>
</evidence>
<keyword evidence="8" id="KW-0460">Magnesium</keyword>
<dbReference type="PANTHER" id="PTHR15822:SF4">
    <property type="entry name" value="TYROSYL-DNA PHOSPHODIESTERASE 2"/>
    <property type="match status" value="1"/>
</dbReference>
<evidence type="ECO:0000256" key="2">
    <source>
        <dbReference type="ARBA" id="ARBA00001946"/>
    </source>
</evidence>
<evidence type="ECO:0000256" key="4">
    <source>
        <dbReference type="ARBA" id="ARBA00022722"/>
    </source>
</evidence>
<comment type="cofactor">
    <cofactor evidence="2">
        <name>Mg(2+)</name>
        <dbReference type="ChEBI" id="CHEBI:18420"/>
    </cofactor>
</comment>
<keyword evidence="14" id="KW-1185">Reference proteome</keyword>
<comment type="subcellular location">
    <subcellularLocation>
        <location evidence="3">Nucleus</location>
        <location evidence="3">PML body</location>
    </subcellularLocation>
</comment>
<dbReference type="PANTHER" id="PTHR15822">
    <property type="entry name" value="TRAF AND TNF RECEPTOR-ASSOCIATED PROTEIN"/>
    <property type="match status" value="1"/>
</dbReference>
<evidence type="ECO:0000256" key="10">
    <source>
        <dbReference type="ARBA" id="ARBA00023242"/>
    </source>
</evidence>
<dbReference type="EMBL" id="SRPW01000243">
    <property type="protein sequence ID" value="KAG6016459.1"/>
    <property type="molecule type" value="Genomic_DNA"/>
</dbReference>
<dbReference type="InterPro" id="IPR051547">
    <property type="entry name" value="TDP2-like"/>
</dbReference>
<keyword evidence="7" id="KW-0378">Hydrolase</keyword>
<dbReference type="AlphaFoldDB" id="A0A9P7T0H5"/>
<dbReference type="CDD" id="cd09080">
    <property type="entry name" value="TDP2"/>
    <property type="match status" value="1"/>
</dbReference>
<dbReference type="SUPFAM" id="SSF56219">
    <property type="entry name" value="DNase I-like"/>
    <property type="match status" value="1"/>
</dbReference>
<evidence type="ECO:0000256" key="11">
    <source>
        <dbReference type="SAM" id="MobiDB-lite"/>
    </source>
</evidence>
<evidence type="ECO:0000313" key="14">
    <source>
        <dbReference type="Proteomes" id="UP000748025"/>
    </source>
</evidence>
<feature type="domain" description="Endonuclease/exonuclease/phosphatase" evidence="12">
    <location>
        <begin position="90"/>
        <end position="312"/>
    </location>
</feature>
<dbReference type="InterPro" id="IPR005135">
    <property type="entry name" value="Endo/exonuclease/phosphatase"/>
</dbReference>
<protein>
    <recommendedName>
        <fullName evidence="12">Endonuclease/exonuclease/phosphatase domain-containing protein</fullName>
    </recommendedName>
</protein>
<dbReference type="InterPro" id="IPR036691">
    <property type="entry name" value="Endo/exonu/phosph_ase_sf"/>
</dbReference>
<keyword evidence="9" id="KW-0234">DNA repair</keyword>
<feature type="compositionally biased region" description="Basic and acidic residues" evidence="11">
    <location>
        <begin position="62"/>
        <end position="72"/>
    </location>
</feature>
<feature type="region of interest" description="Disordered" evidence="11">
    <location>
        <begin position="54"/>
        <end position="74"/>
    </location>
</feature>
<reference evidence="13" key="1">
    <citation type="journal article" date="2020" name="bioRxiv">
        <title>Whole genome comparisons of ergot fungi reveals the divergence and evolution of species within the genus Claviceps are the result of varying mechanisms driving genome evolution and host range expansion.</title>
        <authorList>
            <person name="Wyka S.A."/>
            <person name="Mondo S.J."/>
            <person name="Liu M."/>
            <person name="Dettman J."/>
            <person name="Nalam V."/>
            <person name="Broders K.D."/>
        </authorList>
    </citation>
    <scope>NUCLEOTIDE SEQUENCE</scope>
    <source>
        <strain evidence="13">CCC 602</strain>
    </source>
</reference>
<evidence type="ECO:0000256" key="8">
    <source>
        <dbReference type="ARBA" id="ARBA00022842"/>
    </source>
</evidence>
<dbReference type="GO" id="GO:0070260">
    <property type="term" value="F:5'-tyrosyl-DNA phosphodiesterase activity"/>
    <property type="evidence" value="ECO:0007669"/>
    <property type="project" value="TreeGrafter"/>
</dbReference>
<keyword evidence="10" id="KW-0539">Nucleus</keyword>
<dbReference type="GO" id="GO:0005737">
    <property type="term" value="C:cytoplasm"/>
    <property type="evidence" value="ECO:0007669"/>
    <property type="project" value="TreeGrafter"/>
</dbReference>
<sequence length="387" mass="41700">MAFVCYLRSEFLSWSRNTPLPENLENSSPIFQPWHHFDVSHESWTSIHAAEPYNHTSTNAGQREEAESRDNSAAEAAAAAAANCPSFSLVTWNVDSASAAPVERIAAVLCTITASTPPVDVIFLQEVSRDALRHILGDAHIRRFWYSSECDDTQWQGQLFATMTLLSKRRFGHGDGAGHAACATLGPLWRLKYPSRFGRDALCSDVFVASTTGQSSVSGQARVRLINVHLDSLPIKPSKRPQQIATVASLLRSAGRGVAAGDFNPVLPEDGTLVADNHLVDAWLHLMDKDPGFTWGIDELAAFPPCRLDKVVLLGLRPHSIELMHPGKIHPRSEGPRTRDTAAAAAAAAAAAGDGLTVGEGKAQAGEQAVPWSDHSGIKCSFGLVDD</sequence>
<proteinExistence type="predicted"/>
<dbReference type="GO" id="GO:0004518">
    <property type="term" value="F:nuclease activity"/>
    <property type="evidence" value="ECO:0007669"/>
    <property type="project" value="UniProtKB-KW"/>
</dbReference>
<name>A0A9P7T0H5_9HYPO</name>
<dbReference type="Pfam" id="PF03372">
    <property type="entry name" value="Exo_endo_phos"/>
    <property type="match status" value="1"/>
</dbReference>
<dbReference type="GO" id="GO:0003697">
    <property type="term" value="F:single-stranded DNA binding"/>
    <property type="evidence" value="ECO:0007669"/>
    <property type="project" value="TreeGrafter"/>
</dbReference>
<evidence type="ECO:0000256" key="6">
    <source>
        <dbReference type="ARBA" id="ARBA00022763"/>
    </source>
</evidence>
<organism evidence="13 14">
    <name type="scientific">Claviceps pusilla</name>
    <dbReference type="NCBI Taxonomy" id="123648"/>
    <lineage>
        <taxon>Eukaryota</taxon>
        <taxon>Fungi</taxon>
        <taxon>Dikarya</taxon>
        <taxon>Ascomycota</taxon>
        <taxon>Pezizomycotina</taxon>
        <taxon>Sordariomycetes</taxon>
        <taxon>Hypocreomycetidae</taxon>
        <taxon>Hypocreales</taxon>
        <taxon>Clavicipitaceae</taxon>
        <taxon>Claviceps</taxon>
    </lineage>
</organism>
<evidence type="ECO:0000259" key="12">
    <source>
        <dbReference type="Pfam" id="PF03372"/>
    </source>
</evidence>
<evidence type="ECO:0000313" key="13">
    <source>
        <dbReference type="EMBL" id="KAG6016459.1"/>
    </source>
</evidence>
<keyword evidence="4" id="KW-0540">Nuclease</keyword>
<keyword evidence="6" id="KW-0227">DNA damage</keyword>
<evidence type="ECO:0000256" key="5">
    <source>
        <dbReference type="ARBA" id="ARBA00022723"/>
    </source>
</evidence>
<keyword evidence="5" id="KW-0479">Metal-binding</keyword>
<evidence type="ECO:0000256" key="7">
    <source>
        <dbReference type="ARBA" id="ARBA00022801"/>
    </source>
</evidence>
<comment type="caution">
    <text evidence="13">The sequence shown here is derived from an EMBL/GenBank/DDBJ whole genome shotgun (WGS) entry which is preliminary data.</text>
</comment>
<dbReference type="GO" id="GO:0006302">
    <property type="term" value="P:double-strand break repair"/>
    <property type="evidence" value="ECO:0007669"/>
    <property type="project" value="TreeGrafter"/>
</dbReference>
<evidence type="ECO:0000256" key="3">
    <source>
        <dbReference type="ARBA" id="ARBA00004322"/>
    </source>
</evidence>
<dbReference type="Gene3D" id="3.60.10.10">
    <property type="entry name" value="Endonuclease/exonuclease/phosphatase"/>
    <property type="match status" value="1"/>
</dbReference>
<gene>
    <name evidence="13" type="ORF">E4U43_003627</name>
</gene>
<accession>A0A9P7T0H5</accession>
<dbReference type="OrthoDB" id="9975959at2759"/>
<evidence type="ECO:0000256" key="1">
    <source>
        <dbReference type="ARBA" id="ARBA00001936"/>
    </source>
</evidence>
<dbReference type="GO" id="GO:0046872">
    <property type="term" value="F:metal ion binding"/>
    <property type="evidence" value="ECO:0007669"/>
    <property type="project" value="UniProtKB-KW"/>
</dbReference>